<accession>A0A392VWX7</accession>
<protein>
    <submittedName>
        <fullName evidence="2">Uncharacterized protein</fullName>
    </submittedName>
</protein>
<dbReference type="Proteomes" id="UP000265520">
    <property type="component" value="Unassembled WGS sequence"/>
</dbReference>
<dbReference type="AlphaFoldDB" id="A0A392VWX7"/>
<dbReference type="EMBL" id="LXQA011273599">
    <property type="protein sequence ID" value="MCI91491.1"/>
    <property type="molecule type" value="Genomic_DNA"/>
</dbReference>
<feature type="region of interest" description="Disordered" evidence="1">
    <location>
        <begin position="1"/>
        <end position="21"/>
    </location>
</feature>
<name>A0A392VWX7_9FABA</name>
<keyword evidence="3" id="KW-1185">Reference proteome</keyword>
<evidence type="ECO:0000313" key="3">
    <source>
        <dbReference type="Proteomes" id="UP000265520"/>
    </source>
</evidence>
<reference evidence="2 3" key="1">
    <citation type="journal article" date="2018" name="Front. Plant Sci.">
        <title>Red Clover (Trifolium pratense) and Zigzag Clover (T. medium) - A Picture of Genomic Similarities and Differences.</title>
        <authorList>
            <person name="Dluhosova J."/>
            <person name="Istvanek J."/>
            <person name="Nedelnik J."/>
            <person name="Repkova J."/>
        </authorList>
    </citation>
    <scope>NUCLEOTIDE SEQUENCE [LARGE SCALE GENOMIC DNA]</scope>
    <source>
        <strain evidence="3">cv. 10/8</strain>
        <tissue evidence="2">Leaf</tissue>
    </source>
</reference>
<evidence type="ECO:0000256" key="1">
    <source>
        <dbReference type="SAM" id="MobiDB-lite"/>
    </source>
</evidence>
<comment type="caution">
    <text evidence="2">The sequence shown here is derived from an EMBL/GenBank/DDBJ whole genome shotgun (WGS) entry which is preliminary data.</text>
</comment>
<organism evidence="2 3">
    <name type="scientific">Trifolium medium</name>
    <dbReference type="NCBI Taxonomy" id="97028"/>
    <lineage>
        <taxon>Eukaryota</taxon>
        <taxon>Viridiplantae</taxon>
        <taxon>Streptophyta</taxon>
        <taxon>Embryophyta</taxon>
        <taxon>Tracheophyta</taxon>
        <taxon>Spermatophyta</taxon>
        <taxon>Magnoliopsida</taxon>
        <taxon>eudicotyledons</taxon>
        <taxon>Gunneridae</taxon>
        <taxon>Pentapetalae</taxon>
        <taxon>rosids</taxon>
        <taxon>fabids</taxon>
        <taxon>Fabales</taxon>
        <taxon>Fabaceae</taxon>
        <taxon>Papilionoideae</taxon>
        <taxon>50 kb inversion clade</taxon>
        <taxon>NPAAA clade</taxon>
        <taxon>Hologalegina</taxon>
        <taxon>IRL clade</taxon>
        <taxon>Trifolieae</taxon>
        <taxon>Trifolium</taxon>
    </lineage>
</organism>
<feature type="non-terminal residue" evidence="2">
    <location>
        <position position="1"/>
    </location>
</feature>
<evidence type="ECO:0000313" key="2">
    <source>
        <dbReference type="EMBL" id="MCI91491.1"/>
    </source>
</evidence>
<proteinExistence type="predicted"/>
<sequence>YNPSSVATVLLSSTAGHNHSD</sequence>